<dbReference type="InterPro" id="IPR040190">
    <property type="entry name" value="MURQ/GCKR"/>
</dbReference>
<evidence type="ECO:0000259" key="4">
    <source>
        <dbReference type="PROSITE" id="PS51464"/>
    </source>
</evidence>
<dbReference type="InterPro" id="IPR046348">
    <property type="entry name" value="SIS_dom_sf"/>
</dbReference>
<dbReference type="NCBIfam" id="NF003915">
    <property type="entry name" value="PRK05441.1"/>
    <property type="match status" value="1"/>
</dbReference>
<dbReference type="Pfam" id="PF22645">
    <property type="entry name" value="GKRP_SIS_N"/>
    <property type="match status" value="1"/>
</dbReference>
<dbReference type="GO" id="GO:0016829">
    <property type="term" value="F:lyase activity"/>
    <property type="evidence" value="ECO:0007669"/>
    <property type="project" value="UniProtKB-KW"/>
</dbReference>
<dbReference type="Proteomes" id="UP001474120">
    <property type="component" value="Unassembled WGS sequence"/>
</dbReference>
<reference evidence="5 6" key="1">
    <citation type="submission" date="2024-04" db="EMBL/GenBank/DDBJ databases">
        <title>whole genome sequencing of Lutimonas vermicola strain IMCC1616.</title>
        <authorList>
            <person name="Bae S.S."/>
        </authorList>
    </citation>
    <scope>NUCLEOTIDE SEQUENCE [LARGE SCALE GENOMIC DNA]</scope>
    <source>
        <strain evidence="5 6">IMCC1616</strain>
    </source>
</reference>
<comment type="caution">
    <text evidence="5">The sequence shown here is derived from an EMBL/GenBank/DDBJ whole genome shotgun (WGS) entry which is preliminary data.</text>
</comment>
<comment type="function">
    <text evidence="3">Specifically catalyzes the cleavage of the D-lactyl ether substituent of MurNAc 6-phosphate, producing GlcNAc 6-phosphate and D-lactate.</text>
</comment>
<accession>A0ABU9KYA4</accession>
<dbReference type="RefSeq" id="WP_342157852.1">
    <property type="nucleotide sequence ID" value="NZ_JBCDNA010000001.1"/>
</dbReference>
<organism evidence="5 6">
    <name type="scientific">Lutimonas vermicola</name>
    <dbReference type="NCBI Taxonomy" id="414288"/>
    <lineage>
        <taxon>Bacteria</taxon>
        <taxon>Pseudomonadati</taxon>
        <taxon>Bacteroidota</taxon>
        <taxon>Flavobacteriia</taxon>
        <taxon>Flavobacteriales</taxon>
        <taxon>Flavobacteriaceae</taxon>
        <taxon>Lutimonas</taxon>
    </lineage>
</organism>
<feature type="active site" description="Proton donor" evidence="3">
    <location>
        <position position="81"/>
    </location>
</feature>
<gene>
    <name evidence="3 5" type="primary">murQ</name>
    <name evidence="5" type="ORF">AABB81_00380</name>
</gene>
<evidence type="ECO:0000313" key="6">
    <source>
        <dbReference type="Proteomes" id="UP001474120"/>
    </source>
</evidence>
<dbReference type="PANTHER" id="PTHR10088">
    <property type="entry name" value="GLUCOKINASE REGULATORY PROTEIN"/>
    <property type="match status" value="1"/>
</dbReference>
<dbReference type="EC" id="4.2.1.126" evidence="3"/>
<dbReference type="PANTHER" id="PTHR10088:SF4">
    <property type="entry name" value="GLUCOKINASE REGULATORY PROTEIN"/>
    <property type="match status" value="1"/>
</dbReference>
<dbReference type="EMBL" id="JBCDNA010000001">
    <property type="protein sequence ID" value="MEL4454332.1"/>
    <property type="molecule type" value="Genomic_DNA"/>
</dbReference>
<dbReference type="HAMAP" id="MF_00068">
    <property type="entry name" value="MurQ"/>
    <property type="match status" value="1"/>
</dbReference>
<evidence type="ECO:0000256" key="3">
    <source>
        <dbReference type="HAMAP-Rule" id="MF_00068"/>
    </source>
</evidence>
<evidence type="ECO:0000313" key="5">
    <source>
        <dbReference type="EMBL" id="MEL4454332.1"/>
    </source>
</evidence>
<dbReference type="InterPro" id="IPR005488">
    <property type="entry name" value="Etherase_MurQ"/>
</dbReference>
<dbReference type="InterPro" id="IPR001347">
    <property type="entry name" value="SIS_dom"/>
</dbReference>
<proteinExistence type="inferred from homology"/>
<dbReference type="CDD" id="cd05007">
    <property type="entry name" value="SIS_Etherase"/>
    <property type="match status" value="1"/>
</dbReference>
<keyword evidence="2 3" id="KW-0119">Carbohydrate metabolism</keyword>
<evidence type="ECO:0000256" key="1">
    <source>
        <dbReference type="ARBA" id="ARBA00023239"/>
    </source>
</evidence>
<name>A0ABU9KYA4_9FLAO</name>
<dbReference type="SUPFAM" id="SSF53697">
    <property type="entry name" value="SIS domain"/>
    <property type="match status" value="1"/>
</dbReference>
<comment type="catalytic activity">
    <reaction evidence="3">
        <text>N-acetyl-D-muramate 6-phosphate + H2O = N-acetyl-D-glucosamine 6-phosphate + (R)-lactate</text>
        <dbReference type="Rhea" id="RHEA:26410"/>
        <dbReference type="ChEBI" id="CHEBI:15377"/>
        <dbReference type="ChEBI" id="CHEBI:16004"/>
        <dbReference type="ChEBI" id="CHEBI:57513"/>
        <dbReference type="ChEBI" id="CHEBI:58722"/>
        <dbReference type="EC" id="4.2.1.126"/>
    </reaction>
</comment>
<dbReference type="NCBIfam" id="NF009222">
    <property type="entry name" value="PRK12570.1"/>
    <property type="match status" value="1"/>
</dbReference>
<sequence>MISGSTTEQSSYYDNLEDMSVKDLLVNMNNEDKKVAIAVEQSIPQIEPLVLEIVKRFKKGGRLFYIGAGTSGRLGVLDASECPPTYGVPDHWVIGLIAGGDGALRKAVENAEDDFEQAWKDLEAYDINSTDVLIGIAASGRTPYVIGGLREANKNGILTGCVTCNKGSQVAIEANYPVEVVVGSEFVTGSTRMKSGTAQKLVLNMISTSVMVKLGRVKGNKMVDMQLTNEKLVQRGTMMVADALQIDKALAKTLLLKHESVRSAIEHYRREKK</sequence>
<keyword evidence="6" id="KW-1185">Reference proteome</keyword>
<comment type="similarity">
    <text evidence="3">Belongs to the GCKR-like family. MurNAc-6-P etherase subfamily.</text>
</comment>
<feature type="domain" description="SIS" evidence="4">
    <location>
        <begin position="53"/>
        <end position="216"/>
    </location>
</feature>
<keyword evidence="1 3" id="KW-0456">Lyase</keyword>
<comment type="miscellaneous">
    <text evidence="3">A lyase-type mechanism (elimination/hydration) is suggested for the cleavage of the lactyl ether bond of MurNAc 6-phosphate, with the formation of an alpha,beta-unsaturated aldehyde intermediate with (E)-stereochemistry, followed by the syn addition of water to give product.</text>
</comment>
<evidence type="ECO:0000256" key="2">
    <source>
        <dbReference type="ARBA" id="ARBA00023277"/>
    </source>
</evidence>
<protein>
    <recommendedName>
        <fullName evidence="3">N-acetylmuramic acid 6-phosphate etherase</fullName>
        <shortName evidence="3">MurNAc-6-P etherase</shortName>
        <ecNumber evidence="3">4.2.1.126</ecNumber>
    </recommendedName>
    <alternativeName>
        <fullName evidence="3">N-acetylmuramic acid 6-phosphate hydrolase</fullName>
    </alternativeName>
    <alternativeName>
        <fullName evidence="3">N-acetylmuramic acid 6-phosphate lyase</fullName>
    </alternativeName>
</protein>
<comment type="subunit">
    <text evidence="3">Homodimer.</text>
</comment>
<dbReference type="Gene3D" id="3.40.50.10490">
    <property type="entry name" value="Glucose-6-phosphate isomerase like protein, domain 1"/>
    <property type="match status" value="1"/>
</dbReference>
<feature type="active site" evidence="3">
    <location>
        <position position="112"/>
    </location>
</feature>
<dbReference type="NCBIfam" id="TIGR00274">
    <property type="entry name" value="N-acetylmuramic acid 6-phosphate etherase"/>
    <property type="match status" value="1"/>
</dbReference>
<dbReference type="PROSITE" id="PS51464">
    <property type="entry name" value="SIS"/>
    <property type="match status" value="1"/>
</dbReference>
<comment type="pathway">
    <text evidence="3">Amino-sugar metabolism; N-acetylmuramate degradation.</text>
</comment>